<feature type="domain" description="Macro" evidence="1">
    <location>
        <begin position="1"/>
        <end position="155"/>
    </location>
</feature>
<dbReference type="Gene3D" id="3.40.220.10">
    <property type="entry name" value="Leucine Aminopeptidase, subunit E, domain 1"/>
    <property type="match status" value="1"/>
</dbReference>
<dbReference type="PROSITE" id="PS51154">
    <property type="entry name" value="MACRO"/>
    <property type="match status" value="1"/>
</dbReference>
<reference evidence="2 3" key="1">
    <citation type="submission" date="2020-08" db="EMBL/GenBank/DDBJ databases">
        <authorList>
            <person name="Seo M.-J."/>
        </authorList>
    </citation>
    <scope>NUCLEOTIDE SEQUENCE [LARGE SCALE GENOMIC DNA]</scope>
    <source>
        <strain evidence="2 3">MBLA0160</strain>
    </source>
</reference>
<dbReference type="RefSeq" id="WP_185192038.1">
    <property type="nucleotide sequence ID" value="NZ_JACKXD010000001.1"/>
</dbReference>
<dbReference type="Pfam" id="PF01661">
    <property type="entry name" value="Macro"/>
    <property type="match status" value="1"/>
</dbReference>
<dbReference type="InterPro" id="IPR002589">
    <property type="entry name" value="Macro_dom"/>
</dbReference>
<protein>
    <submittedName>
        <fullName evidence="2">Macro domain-containing protein</fullName>
    </submittedName>
</protein>
<dbReference type="SMART" id="SM00506">
    <property type="entry name" value="A1pp"/>
    <property type="match status" value="1"/>
</dbReference>
<name>A0A7J9SKT4_9EURY</name>
<sequence>MKGRCTGDRCNHYLKPGRGGPRALKYAAGVAEIQEECNEKGPIGPGEAVETDAYQLDAEHVIHAAIREPTGDVSESAIRDATTNTLKIADACGCESIAFPVLGKAPSSVDSPTLEQRASCMLEKILEFESINLTTVVVVSDRDGVLDEDAYHTDPVWDAASEVREEYDGPDAMNDYWEGKEWEDLMWKDSVLQFGLPVVIRSDEAVTTTTEVLLADGVMRIDDEITVQVGDTVEYKGDERTYRIKEELPRPGSGYTAYGVSPE</sequence>
<proteinExistence type="predicted"/>
<evidence type="ECO:0000313" key="3">
    <source>
        <dbReference type="Proteomes" id="UP000546257"/>
    </source>
</evidence>
<comment type="caution">
    <text evidence="2">The sequence shown here is derived from an EMBL/GenBank/DDBJ whole genome shotgun (WGS) entry which is preliminary data.</text>
</comment>
<keyword evidence="3" id="KW-1185">Reference proteome</keyword>
<dbReference type="AlphaFoldDB" id="A0A7J9SKT4"/>
<organism evidence="2 3">
    <name type="scientific">Halobellus ruber</name>
    <dbReference type="NCBI Taxonomy" id="2761102"/>
    <lineage>
        <taxon>Archaea</taxon>
        <taxon>Methanobacteriati</taxon>
        <taxon>Methanobacteriota</taxon>
        <taxon>Stenosarchaea group</taxon>
        <taxon>Halobacteria</taxon>
        <taxon>Halobacteriales</taxon>
        <taxon>Haloferacaceae</taxon>
        <taxon>Halobellus</taxon>
    </lineage>
</organism>
<gene>
    <name evidence="2" type="ORF">H5V44_04910</name>
</gene>
<accession>A0A7J9SKT4</accession>
<dbReference type="EMBL" id="JACKXD010000001">
    <property type="protein sequence ID" value="MBB6645641.1"/>
    <property type="molecule type" value="Genomic_DNA"/>
</dbReference>
<evidence type="ECO:0000259" key="1">
    <source>
        <dbReference type="PROSITE" id="PS51154"/>
    </source>
</evidence>
<evidence type="ECO:0000313" key="2">
    <source>
        <dbReference type="EMBL" id="MBB6645641.1"/>
    </source>
</evidence>
<dbReference type="InterPro" id="IPR043472">
    <property type="entry name" value="Macro_dom-like"/>
</dbReference>
<dbReference type="SUPFAM" id="SSF52949">
    <property type="entry name" value="Macro domain-like"/>
    <property type="match status" value="1"/>
</dbReference>
<dbReference type="Proteomes" id="UP000546257">
    <property type="component" value="Unassembled WGS sequence"/>
</dbReference>